<keyword evidence="1" id="KW-0547">Nucleotide-binding</keyword>
<dbReference type="InterPro" id="IPR035570">
    <property type="entry name" value="UPF0234_N"/>
</dbReference>
<dbReference type="HAMAP" id="MF_00632">
    <property type="entry name" value="UPF0234"/>
    <property type="match status" value="1"/>
</dbReference>
<sequence>MASSCSFDVVSKVEIQEVKNAIETASKELSQRYDLKGSNSKIKFQDDKEIVISSEDEYKLKAVNDILQSKIFKRGISLKSLDYQKIEKALGGTARQKIILQQGIDSEKAKKVSKAIRDSKIKVQAQIQGDQLRVTGKSRDALQEVIQLLKSKDFEIDLQFVNYR</sequence>
<comment type="similarity">
    <text evidence="2">Belongs to the YajQ family.</text>
</comment>
<dbReference type="Gene3D" id="3.30.70.860">
    <property type="match status" value="1"/>
</dbReference>
<protein>
    <submittedName>
        <fullName evidence="3">UPF0234 protein Yitk</fullName>
    </submittedName>
</protein>
<dbReference type="SUPFAM" id="SSF89963">
    <property type="entry name" value="YajQ-like"/>
    <property type="match status" value="2"/>
</dbReference>
<evidence type="ECO:0000256" key="2">
    <source>
        <dbReference type="ARBA" id="ARBA00093450"/>
    </source>
</evidence>
<evidence type="ECO:0000313" key="3">
    <source>
        <dbReference type="EMBL" id="VAX26064.1"/>
    </source>
</evidence>
<dbReference type="GO" id="GO:0005829">
    <property type="term" value="C:cytosol"/>
    <property type="evidence" value="ECO:0007669"/>
    <property type="project" value="TreeGrafter"/>
</dbReference>
<dbReference type="InterPro" id="IPR036183">
    <property type="entry name" value="YajQ-like_sf"/>
</dbReference>
<dbReference type="EMBL" id="UOGF01000006">
    <property type="protein sequence ID" value="VAX26064.1"/>
    <property type="molecule type" value="Genomic_DNA"/>
</dbReference>
<proteinExistence type="inferred from homology"/>
<evidence type="ECO:0000256" key="1">
    <source>
        <dbReference type="ARBA" id="ARBA00022741"/>
    </source>
</evidence>
<dbReference type="AlphaFoldDB" id="A0A3B1CQ59"/>
<dbReference type="PANTHER" id="PTHR30476">
    <property type="entry name" value="UPF0234 PROTEIN YAJQ"/>
    <property type="match status" value="1"/>
</dbReference>
<dbReference type="GO" id="GO:0000166">
    <property type="term" value="F:nucleotide binding"/>
    <property type="evidence" value="ECO:0007669"/>
    <property type="project" value="UniProtKB-KW"/>
</dbReference>
<name>A0A3B1CQ59_9ZZZZ</name>
<dbReference type="InterPro" id="IPR035571">
    <property type="entry name" value="UPF0234-like_C"/>
</dbReference>
<dbReference type="Gene3D" id="3.30.70.990">
    <property type="entry name" value="YajQ-like, domain 2"/>
    <property type="match status" value="1"/>
</dbReference>
<accession>A0A3B1CQ59</accession>
<gene>
    <name evidence="3" type="ORF">MNBD_NITROSPIRAE01-1793</name>
</gene>
<reference evidence="3" key="1">
    <citation type="submission" date="2018-06" db="EMBL/GenBank/DDBJ databases">
        <authorList>
            <person name="Zhirakovskaya E."/>
        </authorList>
    </citation>
    <scope>NUCLEOTIDE SEQUENCE</scope>
</reference>
<dbReference type="NCBIfam" id="NF003819">
    <property type="entry name" value="PRK05412.1"/>
    <property type="match status" value="1"/>
</dbReference>
<dbReference type="Pfam" id="PF04461">
    <property type="entry name" value="YajQ"/>
    <property type="match status" value="1"/>
</dbReference>
<organism evidence="3">
    <name type="scientific">hydrothermal vent metagenome</name>
    <dbReference type="NCBI Taxonomy" id="652676"/>
    <lineage>
        <taxon>unclassified sequences</taxon>
        <taxon>metagenomes</taxon>
        <taxon>ecological metagenomes</taxon>
    </lineage>
</organism>
<dbReference type="InterPro" id="IPR007551">
    <property type="entry name" value="YajQ/Smlt4090-like"/>
</dbReference>
<dbReference type="CDD" id="cd11740">
    <property type="entry name" value="YajQ_like"/>
    <property type="match status" value="1"/>
</dbReference>
<dbReference type="PANTHER" id="PTHR30476:SF0">
    <property type="entry name" value="UPF0234 PROTEIN YAJQ"/>
    <property type="match status" value="1"/>
</dbReference>